<dbReference type="AlphaFoldDB" id="A0A165LZY1"/>
<dbReference type="PANTHER" id="PTHR21310">
    <property type="entry name" value="AMINOGLYCOSIDE PHOSPHOTRANSFERASE-RELATED-RELATED"/>
    <property type="match status" value="1"/>
</dbReference>
<proteinExistence type="predicted"/>
<feature type="domain" description="Aminoglycoside phosphotransferase" evidence="1">
    <location>
        <begin position="74"/>
        <end position="260"/>
    </location>
</feature>
<dbReference type="Proteomes" id="UP000076727">
    <property type="component" value="Unassembled WGS sequence"/>
</dbReference>
<evidence type="ECO:0000313" key="2">
    <source>
        <dbReference type="EMBL" id="KZT65064.1"/>
    </source>
</evidence>
<accession>A0A165LZY1</accession>
<dbReference type="EMBL" id="KV429112">
    <property type="protein sequence ID" value="KZT65064.1"/>
    <property type="molecule type" value="Genomic_DNA"/>
</dbReference>
<reference evidence="2 3" key="1">
    <citation type="journal article" date="2016" name="Mol. Biol. Evol.">
        <title>Comparative Genomics of Early-Diverging Mushroom-Forming Fungi Provides Insights into the Origins of Lignocellulose Decay Capabilities.</title>
        <authorList>
            <person name="Nagy L.G."/>
            <person name="Riley R."/>
            <person name="Tritt A."/>
            <person name="Adam C."/>
            <person name="Daum C."/>
            <person name="Floudas D."/>
            <person name="Sun H."/>
            <person name="Yadav J.S."/>
            <person name="Pangilinan J."/>
            <person name="Larsson K.H."/>
            <person name="Matsuura K."/>
            <person name="Barry K."/>
            <person name="Labutti K."/>
            <person name="Kuo R."/>
            <person name="Ohm R.A."/>
            <person name="Bhattacharya S.S."/>
            <person name="Shirouzu T."/>
            <person name="Yoshinaga Y."/>
            <person name="Martin F.M."/>
            <person name="Grigoriev I.V."/>
            <person name="Hibbett D.S."/>
        </authorList>
    </citation>
    <scope>NUCLEOTIDE SEQUENCE [LARGE SCALE GENOMIC DNA]</scope>
    <source>
        <strain evidence="2 3">L-15889</strain>
    </source>
</reference>
<dbReference type="STRING" id="1314783.A0A165LZY1"/>
<evidence type="ECO:0000313" key="3">
    <source>
        <dbReference type="Proteomes" id="UP000076727"/>
    </source>
</evidence>
<organism evidence="2 3">
    <name type="scientific">Daedalea quercina L-15889</name>
    <dbReference type="NCBI Taxonomy" id="1314783"/>
    <lineage>
        <taxon>Eukaryota</taxon>
        <taxon>Fungi</taxon>
        <taxon>Dikarya</taxon>
        <taxon>Basidiomycota</taxon>
        <taxon>Agaricomycotina</taxon>
        <taxon>Agaricomycetes</taxon>
        <taxon>Polyporales</taxon>
        <taxon>Fomitopsis</taxon>
    </lineage>
</organism>
<dbReference type="InterPro" id="IPR002575">
    <property type="entry name" value="Aminoglycoside_PTrfase"/>
</dbReference>
<gene>
    <name evidence="2" type="ORF">DAEQUDRAFT_731794</name>
</gene>
<protein>
    <recommendedName>
        <fullName evidence="1">Aminoglycoside phosphotransferase domain-containing protein</fullName>
    </recommendedName>
</protein>
<dbReference type="Pfam" id="PF01636">
    <property type="entry name" value="APH"/>
    <property type="match status" value="1"/>
</dbReference>
<dbReference type="PANTHER" id="PTHR21310:SF15">
    <property type="entry name" value="AMINOGLYCOSIDE PHOSPHOTRANSFERASE DOMAIN-CONTAINING PROTEIN"/>
    <property type="match status" value="1"/>
</dbReference>
<dbReference type="InterPro" id="IPR011009">
    <property type="entry name" value="Kinase-like_dom_sf"/>
</dbReference>
<name>A0A165LZY1_9APHY</name>
<dbReference type="OrthoDB" id="2790555at2759"/>
<dbReference type="Gene3D" id="3.90.1200.10">
    <property type="match status" value="1"/>
</dbReference>
<dbReference type="InterPro" id="IPR051678">
    <property type="entry name" value="AGP_Transferase"/>
</dbReference>
<dbReference type="SUPFAM" id="SSF56112">
    <property type="entry name" value="Protein kinase-like (PK-like)"/>
    <property type="match status" value="1"/>
</dbReference>
<keyword evidence="3" id="KW-1185">Reference proteome</keyword>
<sequence>MSAHTDRDEGEPQLPRITWPTLPDMPLLIDEPIFRIGPRCLYSHSPTTILKFGIDEGEGDITALARSIIGPIVPHVLGVVSISDPKEKREGLLLSRQPGTSLDALWPSLSPTQRATVKAKLCELLLRMRRHRFSYYGRPGEQPYITTTDSGVEQHTFCTTRIEWDDSRIRALRKAAPGLGIDEARRLFLEQVQHENVCDYRPVLTHEDLAPRNLLVDPETLEVTGFLDWERSNIAPAYYEYVMARLSTGYEPEWRKELLDVLRNVLRVECEMDQGTSVGHEVERKYETALEAWKSLVDVERAAQNYGDDCSWTYETDSQ</sequence>
<evidence type="ECO:0000259" key="1">
    <source>
        <dbReference type="Pfam" id="PF01636"/>
    </source>
</evidence>